<evidence type="ECO:0000256" key="1">
    <source>
        <dbReference type="ARBA" id="ARBA00004651"/>
    </source>
</evidence>
<dbReference type="Proteomes" id="UP000430564">
    <property type="component" value="Unassembled WGS sequence"/>
</dbReference>
<dbReference type="RefSeq" id="WP_152157591.1">
    <property type="nucleotide sequence ID" value="NZ_WEHX01000006.1"/>
</dbReference>
<dbReference type="InterPro" id="IPR047817">
    <property type="entry name" value="ABC2_TM_bact-type"/>
</dbReference>
<dbReference type="PANTHER" id="PTHR30294:SF29">
    <property type="entry name" value="MULTIDRUG ABC TRANSPORTER PERMEASE YBHS-RELATED"/>
    <property type="match status" value="1"/>
</dbReference>
<dbReference type="Gene3D" id="3.40.1710.10">
    <property type="entry name" value="abc type-2 transporter like domain"/>
    <property type="match status" value="1"/>
</dbReference>
<sequence length="385" mass="41560">MTQMQGFSPVRFMTLLLKEFQQMVCDPATIFLGTILPVILILLFGWGLSMDLTRVPAAVVESEATPLARALTQEFVGSRYFDITTLRNRTEAEALLSARRIEAIIDIPQGFERDASRGEAVIGLTIHGVDASAATIIRTYAKAAVALLQEKIALREDGAAMTGVSGAGSTGGVMMLSRSWFNEANTSAWYLVPGLSIVVLTLSASFLGSIVIAREWERGTMETLAITPATSLEIVLSKFLANYALIAVGSLLTFLTAVFIFDAPVRGSLFLLALTMLFYTAWAVSFGLFLSAFLKSQFVAIQLAVIGSYLPSLILSGYLFDLRSVPAFISAVGHMMPPTYAIESVKILYLSGGPEHIVLSNLAVLAAWVVLFLALALAATRKRLD</sequence>
<evidence type="ECO:0000256" key="6">
    <source>
        <dbReference type="ARBA" id="ARBA00022989"/>
    </source>
</evidence>
<feature type="domain" description="ABC transmembrane type-2" evidence="9">
    <location>
        <begin position="141"/>
        <end position="383"/>
    </location>
</feature>
<dbReference type="EMBL" id="WEHX01000006">
    <property type="protein sequence ID" value="KAB7662599.1"/>
    <property type="molecule type" value="Genomic_DNA"/>
</dbReference>
<keyword evidence="7 8" id="KW-0472">Membrane</keyword>
<dbReference type="PANTHER" id="PTHR30294">
    <property type="entry name" value="MEMBRANE COMPONENT OF ABC TRANSPORTER YHHJ-RELATED"/>
    <property type="match status" value="1"/>
</dbReference>
<feature type="transmembrane region" description="Helical" evidence="8">
    <location>
        <begin position="240"/>
        <end position="261"/>
    </location>
</feature>
<name>A0A6I1EUL5_9BURK</name>
<dbReference type="OrthoDB" id="9808686at2"/>
<evidence type="ECO:0000259" key="9">
    <source>
        <dbReference type="PROSITE" id="PS51012"/>
    </source>
</evidence>
<feature type="transmembrane region" description="Helical" evidence="8">
    <location>
        <begin position="158"/>
        <end position="176"/>
    </location>
</feature>
<dbReference type="AlphaFoldDB" id="A0A6I1EUL5"/>
<evidence type="ECO:0000256" key="8">
    <source>
        <dbReference type="SAM" id="Phobius"/>
    </source>
</evidence>
<comment type="similarity">
    <text evidence="2">Belongs to the ABC-2 integral membrane protein family.</text>
</comment>
<comment type="subcellular location">
    <subcellularLocation>
        <location evidence="1">Cell membrane</location>
        <topology evidence="1">Multi-pass membrane protein</topology>
    </subcellularLocation>
</comment>
<keyword evidence="4" id="KW-1003">Cell membrane</keyword>
<reference evidence="10 11" key="1">
    <citation type="submission" date="2019-10" db="EMBL/GenBank/DDBJ databases">
        <title>Genome diversity of Sutterella seckii.</title>
        <authorList>
            <person name="Chaplin A.V."/>
            <person name="Sokolova S.R."/>
            <person name="Mosin K.A."/>
            <person name="Ivanova E.L."/>
            <person name="Kochetkova T.O."/>
            <person name="Goltsov A.Y."/>
            <person name="Trofimov D.Y."/>
            <person name="Efimov B.A."/>
        </authorList>
    </citation>
    <scope>NUCLEOTIDE SEQUENCE [LARGE SCALE GENOMIC DNA]</scope>
    <source>
        <strain evidence="10 11">ASD393</strain>
    </source>
</reference>
<dbReference type="GO" id="GO:0140359">
    <property type="term" value="F:ABC-type transporter activity"/>
    <property type="evidence" value="ECO:0007669"/>
    <property type="project" value="InterPro"/>
</dbReference>
<organism evidence="10 11">
    <name type="scientific">Sutterella seckii</name>
    <dbReference type="NCBI Taxonomy" id="1944635"/>
    <lineage>
        <taxon>Bacteria</taxon>
        <taxon>Pseudomonadati</taxon>
        <taxon>Pseudomonadota</taxon>
        <taxon>Betaproteobacteria</taxon>
        <taxon>Burkholderiales</taxon>
        <taxon>Sutterellaceae</taxon>
        <taxon>Sutterella</taxon>
    </lineage>
</organism>
<accession>A0A6I1EUL5</accession>
<protein>
    <submittedName>
        <fullName evidence="10">ABC transporter permease</fullName>
    </submittedName>
</protein>
<feature type="transmembrane region" description="Helical" evidence="8">
    <location>
        <begin position="28"/>
        <end position="48"/>
    </location>
</feature>
<gene>
    <name evidence="10" type="ORF">GBM95_02255</name>
</gene>
<evidence type="ECO:0000256" key="3">
    <source>
        <dbReference type="ARBA" id="ARBA00022448"/>
    </source>
</evidence>
<evidence type="ECO:0000256" key="7">
    <source>
        <dbReference type="ARBA" id="ARBA00023136"/>
    </source>
</evidence>
<evidence type="ECO:0000313" key="10">
    <source>
        <dbReference type="EMBL" id="KAB7662599.1"/>
    </source>
</evidence>
<comment type="caution">
    <text evidence="10">The sequence shown here is derived from an EMBL/GenBank/DDBJ whole genome shotgun (WGS) entry which is preliminary data.</text>
</comment>
<dbReference type="GO" id="GO:0005886">
    <property type="term" value="C:plasma membrane"/>
    <property type="evidence" value="ECO:0007669"/>
    <property type="project" value="UniProtKB-SubCell"/>
</dbReference>
<evidence type="ECO:0000256" key="5">
    <source>
        <dbReference type="ARBA" id="ARBA00022692"/>
    </source>
</evidence>
<evidence type="ECO:0000256" key="4">
    <source>
        <dbReference type="ARBA" id="ARBA00022475"/>
    </source>
</evidence>
<evidence type="ECO:0000313" key="11">
    <source>
        <dbReference type="Proteomes" id="UP000430564"/>
    </source>
</evidence>
<keyword evidence="5 8" id="KW-0812">Transmembrane</keyword>
<dbReference type="PROSITE" id="PS51012">
    <property type="entry name" value="ABC_TM2"/>
    <property type="match status" value="1"/>
</dbReference>
<feature type="transmembrane region" description="Helical" evidence="8">
    <location>
        <begin position="298"/>
        <end position="320"/>
    </location>
</feature>
<feature type="transmembrane region" description="Helical" evidence="8">
    <location>
        <begin position="357"/>
        <end position="379"/>
    </location>
</feature>
<keyword evidence="6 8" id="KW-1133">Transmembrane helix</keyword>
<feature type="transmembrane region" description="Helical" evidence="8">
    <location>
        <begin position="188"/>
        <end position="213"/>
    </location>
</feature>
<feature type="transmembrane region" description="Helical" evidence="8">
    <location>
        <begin position="267"/>
        <end position="291"/>
    </location>
</feature>
<dbReference type="InterPro" id="IPR051449">
    <property type="entry name" value="ABC-2_transporter_component"/>
</dbReference>
<evidence type="ECO:0000256" key="2">
    <source>
        <dbReference type="ARBA" id="ARBA00007783"/>
    </source>
</evidence>
<proteinExistence type="inferred from homology"/>
<dbReference type="InterPro" id="IPR013525">
    <property type="entry name" value="ABC2_TM"/>
</dbReference>
<dbReference type="Pfam" id="PF12698">
    <property type="entry name" value="ABC2_membrane_3"/>
    <property type="match status" value="1"/>
</dbReference>
<keyword evidence="3" id="KW-0813">Transport</keyword>